<feature type="transmembrane region" description="Helical" evidence="7">
    <location>
        <begin position="167"/>
        <end position="187"/>
    </location>
</feature>
<dbReference type="Proteomes" id="UP000774570">
    <property type="component" value="Unassembled WGS sequence"/>
</dbReference>
<keyword evidence="4 7" id="KW-1133">Transmembrane helix</keyword>
<evidence type="ECO:0000256" key="4">
    <source>
        <dbReference type="ARBA" id="ARBA00022989"/>
    </source>
</evidence>
<gene>
    <name evidence="8" type="ORF">K1Y72_03000</name>
</gene>
<keyword evidence="2" id="KW-1003">Cell membrane</keyword>
<feature type="transmembrane region" description="Helical" evidence="7">
    <location>
        <begin position="119"/>
        <end position="146"/>
    </location>
</feature>
<evidence type="ECO:0000313" key="9">
    <source>
        <dbReference type="Proteomes" id="UP000774570"/>
    </source>
</evidence>
<feature type="transmembrane region" description="Helical" evidence="7">
    <location>
        <begin position="193"/>
        <end position="213"/>
    </location>
</feature>
<evidence type="ECO:0000256" key="1">
    <source>
        <dbReference type="ARBA" id="ARBA00004651"/>
    </source>
</evidence>
<feature type="transmembrane region" description="Helical" evidence="7">
    <location>
        <begin position="35"/>
        <end position="54"/>
    </location>
</feature>
<accession>A0ABS7FLT6</accession>
<evidence type="ECO:0000256" key="5">
    <source>
        <dbReference type="ARBA" id="ARBA00023136"/>
    </source>
</evidence>
<keyword evidence="5 7" id="KW-0472">Membrane</keyword>
<sequence length="299" mass="29476">MRVAAGGAVVGAVAWKAGAAPFARGVRAVDGTAVAAALLVGLATTVASAGRWCLVARRLGLRLPLAAATAGYYRALFLNAVLPAGVLGDVHRAVDHGRRSGDVRRGLRAVLLERAAGQAVLLVAAAALLITRPVTLLVLTACAAALPSRRVRGALGRAAADLRGARAAVAALSAAVLAGHVAMFVLSARLAGASAPVTALLPVAVLALLAMAVPANIGGWGPREAVTASAFGAAGMGAAQGLTAAVVYGVLALVASLPGLLVLLPGVSAACARTAPRRPTAPRPSSPVRPPRVSAPHSG</sequence>
<evidence type="ECO:0000256" key="2">
    <source>
        <dbReference type="ARBA" id="ARBA00022475"/>
    </source>
</evidence>
<evidence type="ECO:0000256" key="7">
    <source>
        <dbReference type="SAM" id="Phobius"/>
    </source>
</evidence>
<dbReference type="Pfam" id="PF03706">
    <property type="entry name" value="LPG_synthase_TM"/>
    <property type="match status" value="1"/>
</dbReference>
<dbReference type="EMBL" id="JAIBOA010000002">
    <property type="protein sequence ID" value="MBW8481324.1"/>
    <property type="molecule type" value="Genomic_DNA"/>
</dbReference>
<organism evidence="8 9">
    <name type="scientific">Actinomadura parmotrematis</name>
    <dbReference type="NCBI Taxonomy" id="2864039"/>
    <lineage>
        <taxon>Bacteria</taxon>
        <taxon>Bacillati</taxon>
        <taxon>Actinomycetota</taxon>
        <taxon>Actinomycetes</taxon>
        <taxon>Streptosporangiales</taxon>
        <taxon>Thermomonosporaceae</taxon>
        <taxon>Actinomadura</taxon>
    </lineage>
</organism>
<reference evidence="8 9" key="1">
    <citation type="submission" date="2021-07" db="EMBL/GenBank/DDBJ databases">
        <title>Actinomadura sp. PM05-2 isolated from lichen.</title>
        <authorList>
            <person name="Somphong A."/>
            <person name="Phongsopitanun W."/>
            <person name="Tanasupawat S."/>
            <person name="Peongsungnone V."/>
        </authorList>
    </citation>
    <scope>NUCLEOTIDE SEQUENCE [LARGE SCALE GENOMIC DNA]</scope>
    <source>
        <strain evidence="8 9">PM05-2</strain>
    </source>
</reference>
<keyword evidence="3 7" id="KW-0812">Transmembrane</keyword>
<dbReference type="InterPro" id="IPR022791">
    <property type="entry name" value="L-PG_synthase/AglD"/>
</dbReference>
<dbReference type="PANTHER" id="PTHR40277">
    <property type="entry name" value="BLL5419 PROTEIN"/>
    <property type="match status" value="1"/>
</dbReference>
<feature type="region of interest" description="Disordered" evidence="6">
    <location>
        <begin position="275"/>
        <end position="299"/>
    </location>
</feature>
<name>A0ABS7FLT6_9ACTN</name>
<protein>
    <submittedName>
        <fullName evidence="8">Flippase-like domain-containing protein</fullName>
    </submittedName>
</protein>
<keyword evidence="9" id="KW-1185">Reference proteome</keyword>
<evidence type="ECO:0000313" key="8">
    <source>
        <dbReference type="EMBL" id="MBW8481324.1"/>
    </source>
</evidence>
<evidence type="ECO:0000256" key="3">
    <source>
        <dbReference type="ARBA" id="ARBA00022692"/>
    </source>
</evidence>
<comment type="caution">
    <text evidence="8">The sequence shown here is derived from an EMBL/GenBank/DDBJ whole genome shotgun (WGS) entry which is preliminary data.</text>
</comment>
<comment type="subcellular location">
    <subcellularLocation>
        <location evidence="1">Cell membrane</location>
        <topology evidence="1">Multi-pass membrane protein</topology>
    </subcellularLocation>
</comment>
<feature type="compositionally biased region" description="Pro residues" evidence="6">
    <location>
        <begin position="279"/>
        <end position="290"/>
    </location>
</feature>
<dbReference type="PANTHER" id="PTHR40277:SF1">
    <property type="entry name" value="BLL5419 PROTEIN"/>
    <property type="match status" value="1"/>
</dbReference>
<evidence type="ECO:0000256" key="6">
    <source>
        <dbReference type="SAM" id="MobiDB-lite"/>
    </source>
</evidence>
<proteinExistence type="predicted"/>